<protein>
    <submittedName>
        <fullName evidence="3">22844_t:CDS:1</fullName>
    </submittedName>
</protein>
<keyword evidence="2" id="KW-0472">Membrane</keyword>
<comment type="caution">
    <text evidence="3">The sequence shown here is derived from an EMBL/GenBank/DDBJ whole genome shotgun (WGS) entry which is preliminary data.</text>
</comment>
<feature type="region of interest" description="Disordered" evidence="1">
    <location>
        <begin position="110"/>
        <end position="132"/>
    </location>
</feature>
<gene>
    <name evidence="3" type="ORF">DERYTH_LOCUS2652</name>
</gene>
<sequence length="165" mass="18012">MNIFHNSLTTFMFLLIFFAFILDFIVALRQLEPPNPDEITKGLIPSRSTVEPEPTKSKYKGKSIGGISGLLNGLSTPTSSIVDITNNIHQATTPPLSNIITPTKPVSIKPTFNPSNELPKETHSQPPHSNLENSGIYRGGEITYSWMVLSVVCAFLIGFVGLLSV</sequence>
<organism evidence="3 4">
    <name type="scientific">Dentiscutata erythropus</name>
    <dbReference type="NCBI Taxonomy" id="1348616"/>
    <lineage>
        <taxon>Eukaryota</taxon>
        <taxon>Fungi</taxon>
        <taxon>Fungi incertae sedis</taxon>
        <taxon>Mucoromycota</taxon>
        <taxon>Glomeromycotina</taxon>
        <taxon>Glomeromycetes</taxon>
        <taxon>Diversisporales</taxon>
        <taxon>Gigasporaceae</taxon>
        <taxon>Dentiscutata</taxon>
    </lineage>
</organism>
<feature type="transmembrane region" description="Helical" evidence="2">
    <location>
        <begin position="144"/>
        <end position="163"/>
    </location>
</feature>
<feature type="transmembrane region" description="Helical" evidence="2">
    <location>
        <begin position="7"/>
        <end position="28"/>
    </location>
</feature>
<accession>A0A9N8ZHJ9</accession>
<evidence type="ECO:0000313" key="4">
    <source>
        <dbReference type="Proteomes" id="UP000789405"/>
    </source>
</evidence>
<keyword evidence="4" id="KW-1185">Reference proteome</keyword>
<keyword evidence="2" id="KW-1133">Transmembrane helix</keyword>
<reference evidence="3" key="1">
    <citation type="submission" date="2021-06" db="EMBL/GenBank/DDBJ databases">
        <authorList>
            <person name="Kallberg Y."/>
            <person name="Tangrot J."/>
            <person name="Rosling A."/>
        </authorList>
    </citation>
    <scope>NUCLEOTIDE SEQUENCE</scope>
    <source>
        <strain evidence="3">MA453B</strain>
    </source>
</reference>
<name>A0A9N8ZHJ9_9GLOM</name>
<keyword evidence="2" id="KW-0812">Transmembrane</keyword>
<feature type="region of interest" description="Disordered" evidence="1">
    <location>
        <begin position="39"/>
        <end position="59"/>
    </location>
</feature>
<proteinExistence type="predicted"/>
<dbReference type="AlphaFoldDB" id="A0A9N8ZHJ9"/>
<dbReference type="Proteomes" id="UP000789405">
    <property type="component" value="Unassembled WGS sequence"/>
</dbReference>
<evidence type="ECO:0000313" key="3">
    <source>
        <dbReference type="EMBL" id="CAG8495968.1"/>
    </source>
</evidence>
<dbReference type="EMBL" id="CAJVPY010000865">
    <property type="protein sequence ID" value="CAG8495968.1"/>
    <property type="molecule type" value="Genomic_DNA"/>
</dbReference>
<evidence type="ECO:0000256" key="1">
    <source>
        <dbReference type="SAM" id="MobiDB-lite"/>
    </source>
</evidence>
<evidence type="ECO:0000256" key="2">
    <source>
        <dbReference type="SAM" id="Phobius"/>
    </source>
</evidence>
<dbReference type="OrthoDB" id="2408552at2759"/>